<dbReference type="KEGG" id="amog:QRX60_43825"/>
<gene>
    <name evidence="1" type="ORF">QRX60_43825</name>
</gene>
<dbReference type="RefSeq" id="WP_286003887.1">
    <property type="nucleotide sequence ID" value="NZ_CP127295.1"/>
</dbReference>
<dbReference type="Proteomes" id="UP001239397">
    <property type="component" value="Chromosome"/>
</dbReference>
<sequence>MADVRPQKANRNPPLTCAGGQVRVDLPVAIHCASRSAVPAEGPAT</sequence>
<reference evidence="1 2" key="1">
    <citation type="submission" date="2023-06" db="EMBL/GenBank/DDBJ databases">
        <authorList>
            <person name="Oyuntsetseg B."/>
            <person name="Kim S.B."/>
        </authorList>
    </citation>
    <scope>NUCLEOTIDE SEQUENCE [LARGE SCALE GENOMIC DNA]</scope>
    <source>
        <strain evidence="1 2">4-36</strain>
    </source>
</reference>
<dbReference type="AlphaFoldDB" id="A0A9Y2NQ77"/>
<keyword evidence="2" id="KW-1185">Reference proteome</keyword>
<evidence type="ECO:0000313" key="1">
    <source>
        <dbReference type="EMBL" id="WIY07668.1"/>
    </source>
</evidence>
<name>A0A9Y2NQ77_9PSEU</name>
<protein>
    <submittedName>
        <fullName evidence="1">Uncharacterized protein</fullName>
    </submittedName>
</protein>
<proteinExistence type="predicted"/>
<organism evidence="1 2">
    <name type="scientific">Amycolatopsis mongoliensis</name>
    <dbReference type="NCBI Taxonomy" id="715475"/>
    <lineage>
        <taxon>Bacteria</taxon>
        <taxon>Bacillati</taxon>
        <taxon>Actinomycetota</taxon>
        <taxon>Actinomycetes</taxon>
        <taxon>Pseudonocardiales</taxon>
        <taxon>Pseudonocardiaceae</taxon>
        <taxon>Amycolatopsis</taxon>
    </lineage>
</organism>
<accession>A0A9Y2NQ77</accession>
<dbReference type="EMBL" id="CP127295">
    <property type="protein sequence ID" value="WIY07668.1"/>
    <property type="molecule type" value="Genomic_DNA"/>
</dbReference>
<evidence type="ECO:0000313" key="2">
    <source>
        <dbReference type="Proteomes" id="UP001239397"/>
    </source>
</evidence>